<dbReference type="RefSeq" id="XP_033425081.1">
    <property type="nucleotide sequence ID" value="XM_033571766.1"/>
</dbReference>
<reference evidence="2 3" key="1">
    <citation type="submission" date="2019-08" db="EMBL/GenBank/DDBJ databases">
        <title>The genome sequence of a newly discovered highly antifungal drug resistant Aspergillus species, Aspergillus tanneri NIH 1004.</title>
        <authorList>
            <person name="Mounaud S."/>
            <person name="Singh I."/>
            <person name="Joardar V."/>
            <person name="Pakala S."/>
            <person name="Pakala S."/>
            <person name="Venepally P."/>
            <person name="Chung J.K."/>
            <person name="Losada L."/>
            <person name="Nierman W.C."/>
        </authorList>
    </citation>
    <scope>NUCLEOTIDE SEQUENCE [LARGE SCALE GENOMIC DNA]</scope>
    <source>
        <strain evidence="2 3">NIH1004</strain>
    </source>
</reference>
<evidence type="ECO:0000313" key="3">
    <source>
        <dbReference type="Proteomes" id="UP000324241"/>
    </source>
</evidence>
<protein>
    <submittedName>
        <fullName evidence="2">Uncharacterized protein</fullName>
    </submittedName>
</protein>
<evidence type="ECO:0000313" key="2">
    <source>
        <dbReference type="EMBL" id="KAA8645720.1"/>
    </source>
</evidence>
<feature type="region of interest" description="Disordered" evidence="1">
    <location>
        <begin position="36"/>
        <end position="72"/>
    </location>
</feature>
<evidence type="ECO:0000256" key="1">
    <source>
        <dbReference type="SAM" id="MobiDB-lite"/>
    </source>
</evidence>
<feature type="compositionally biased region" description="Gly residues" evidence="1">
    <location>
        <begin position="210"/>
        <end position="228"/>
    </location>
</feature>
<gene>
    <name evidence="2" type="ORF">ATNIH1004_007139</name>
</gene>
<organism evidence="2 3">
    <name type="scientific">Aspergillus tanneri</name>
    <dbReference type="NCBI Taxonomy" id="1220188"/>
    <lineage>
        <taxon>Eukaryota</taxon>
        <taxon>Fungi</taxon>
        <taxon>Dikarya</taxon>
        <taxon>Ascomycota</taxon>
        <taxon>Pezizomycotina</taxon>
        <taxon>Eurotiomycetes</taxon>
        <taxon>Eurotiomycetidae</taxon>
        <taxon>Eurotiales</taxon>
        <taxon>Aspergillaceae</taxon>
        <taxon>Aspergillus</taxon>
        <taxon>Aspergillus subgen. Circumdati</taxon>
    </lineage>
</organism>
<dbReference type="EMBL" id="QUQM01000007">
    <property type="protein sequence ID" value="KAA8645720.1"/>
    <property type="molecule type" value="Genomic_DNA"/>
</dbReference>
<feature type="region of interest" description="Disordered" evidence="1">
    <location>
        <begin position="192"/>
        <end position="238"/>
    </location>
</feature>
<sequence>MSQYDEDIYDVQLTIPNFGRSPDGHLMPPRLIDTTTLQSQSSSLSPSSSVGVDPLQENPPPQGIPPIDQEGTLMGISSQLPSISTHGSDFSFDEVMGTSPQIGLLSCPLYPNPSFDQLERLKNELEQVGTTVQENVSQLSLHQLYERLGRDEINHLERRVEPPNSCELCMNLVGNWDEYFNCISNHCRIHEDDSGETSASQSRRSSRDSGNGGNGNGGNFTGGGGIPGTGFQNLFPYGDGGNQMNGNSFYSNTGQQYYSHGSSFSNDVGLASLAENYSPDASNSSFEQAVPLEEQVPYSQAPGQPTNREQLRRETQALSGCQHLPQGKITTDLVDSDDDDYSSLQSTFSETPLRPRHRSDSTIFETKRFERMPTKDRQKPLDPHLDGASNRQCKNCHHILNDCALCRLQKPEADRCHVCFDRLGQQQERLGVPTPQNHIYLHDVASSRKLDCRIDPTERDKEPINLTQEGQPKSCPYPISEESEQLNADFDNALTINQPQAGSRAGAKEKALDVLPPILVDLSQQTKLLQDLHRPKPLVSRRRYNALRAKLHVIVEILALRESVKSSVPQPNKRDTTSCSNSIISEQSLLILPRLDLDLGLQEIHSSIYIVLETLNMLKQLTKENASTTLSKHLYDADDEMALMIILIPVLATLLRTPTLQMSSAAFAY</sequence>
<feature type="compositionally biased region" description="Low complexity" evidence="1">
    <location>
        <begin position="37"/>
        <end position="49"/>
    </location>
</feature>
<accession>A0A5M9MK56</accession>
<name>A0A5M9MK56_9EURO</name>
<proteinExistence type="predicted"/>
<comment type="caution">
    <text evidence="2">The sequence shown here is derived from an EMBL/GenBank/DDBJ whole genome shotgun (WGS) entry which is preliminary data.</text>
</comment>
<dbReference type="GeneID" id="54329841"/>
<dbReference type="OrthoDB" id="4501248at2759"/>
<dbReference type="AlphaFoldDB" id="A0A5M9MK56"/>
<dbReference type="Proteomes" id="UP000324241">
    <property type="component" value="Unassembled WGS sequence"/>
</dbReference>